<sequence length="86" mass="9806">MAVGVGIDHEDADLIAHLDHPVSPEFVNRRRNRGAAEPELLSQHLLRGQPVPRPQSALADVTDHRLLRQFCFRSGHITFLWKKLNH</sequence>
<dbReference type="AlphaFoldDB" id="A0A645FXP9"/>
<evidence type="ECO:0000313" key="1">
    <source>
        <dbReference type="EMBL" id="MPN16674.1"/>
    </source>
</evidence>
<gene>
    <name evidence="1" type="ORF">SDC9_164019</name>
</gene>
<name>A0A645FXP9_9ZZZZ</name>
<protein>
    <submittedName>
        <fullName evidence="1">Uncharacterized protein</fullName>
    </submittedName>
</protein>
<accession>A0A645FXP9</accession>
<organism evidence="1">
    <name type="scientific">bioreactor metagenome</name>
    <dbReference type="NCBI Taxonomy" id="1076179"/>
    <lineage>
        <taxon>unclassified sequences</taxon>
        <taxon>metagenomes</taxon>
        <taxon>ecological metagenomes</taxon>
    </lineage>
</organism>
<dbReference type="EMBL" id="VSSQ01063671">
    <property type="protein sequence ID" value="MPN16674.1"/>
    <property type="molecule type" value="Genomic_DNA"/>
</dbReference>
<proteinExistence type="predicted"/>
<comment type="caution">
    <text evidence="1">The sequence shown here is derived from an EMBL/GenBank/DDBJ whole genome shotgun (WGS) entry which is preliminary data.</text>
</comment>
<reference evidence="1" key="1">
    <citation type="submission" date="2019-08" db="EMBL/GenBank/DDBJ databases">
        <authorList>
            <person name="Kucharzyk K."/>
            <person name="Murdoch R.W."/>
            <person name="Higgins S."/>
            <person name="Loffler F."/>
        </authorList>
    </citation>
    <scope>NUCLEOTIDE SEQUENCE</scope>
</reference>